<evidence type="ECO:0000313" key="3">
    <source>
        <dbReference type="Proteomes" id="UP000509346"/>
    </source>
</evidence>
<dbReference type="GeneID" id="56082676"/>
<dbReference type="EMBL" id="CP058909">
    <property type="protein sequence ID" value="QLH81711.1"/>
    <property type="molecule type" value="Genomic_DNA"/>
</dbReference>
<sequence length="195" mass="20606">MNRRQVLAGLGSALSVTAAGCPSGPLGSRSDGPAGEPATDLPETPGEYPMGTGDLDAFDPTETYRTVEVGSREGVPEAFRPHDVAVWNAASHDETVVDIHDYATETRPLDRSFAIPDDAAVRVSLLEPSPYLVTVGVPDAGAEQTLKVPCRFFDCNSSATQVGLFDGEIRSTVWSTLAGCRSPTCLPEVELSIRG</sequence>
<dbReference type="KEGG" id="hpel:HZS54_08765"/>
<gene>
    <name evidence="2" type="ORF">HZS54_08765</name>
</gene>
<dbReference type="AlphaFoldDB" id="A0A7D5T349"/>
<accession>A0A7D5T349</accession>
<dbReference type="Proteomes" id="UP000509346">
    <property type="component" value="Chromosome"/>
</dbReference>
<feature type="region of interest" description="Disordered" evidence="1">
    <location>
        <begin position="21"/>
        <end position="58"/>
    </location>
</feature>
<dbReference type="RefSeq" id="WP_179921967.1">
    <property type="nucleotide sequence ID" value="NZ_CP058909.1"/>
</dbReference>
<name>A0A7D5T349_9EURY</name>
<keyword evidence="3" id="KW-1185">Reference proteome</keyword>
<dbReference type="PROSITE" id="PS51257">
    <property type="entry name" value="PROKAR_LIPOPROTEIN"/>
    <property type="match status" value="1"/>
</dbReference>
<evidence type="ECO:0000256" key="1">
    <source>
        <dbReference type="SAM" id="MobiDB-lite"/>
    </source>
</evidence>
<organism evidence="2 3">
    <name type="scientific">Halosimplex pelagicum</name>
    <dbReference type="NCBI Taxonomy" id="869886"/>
    <lineage>
        <taxon>Archaea</taxon>
        <taxon>Methanobacteriati</taxon>
        <taxon>Methanobacteriota</taxon>
        <taxon>Stenosarchaea group</taxon>
        <taxon>Halobacteria</taxon>
        <taxon>Halobacteriales</taxon>
        <taxon>Haloarculaceae</taxon>
        <taxon>Halosimplex</taxon>
    </lineage>
</organism>
<protein>
    <submittedName>
        <fullName evidence="2">Uncharacterized protein</fullName>
    </submittedName>
</protein>
<proteinExistence type="predicted"/>
<dbReference type="OrthoDB" id="238613at2157"/>
<reference evidence="2 3" key="1">
    <citation type="submission" date="2020-07" db="EMBL/GenBank/DDBJ databases">
        <title>Halosimplex litoreum sp. nov. and Halosimplex rubrum sp. nov., isolated from different salt environments.</title>
        <authorList>
            <person name="Cui H."/>
        </authorList>
    </citation>
    <scope>NUCLEOTIDE SEQUENCE [LARGE SCALE GENOMIC DNA]</scope>
    <source>
        <strain evidence="2 3">R2</strain>
    </source>
</reference>
<evidence type="ECO:0000313" key="2">
    <source>
        <dbReference type="EMBL" id="QLH81711.1"/>
    </source>
</evidence>